<name>A0A8J5RXF6_ZIZPA</name>
<protein>
    <submittedName>
        <fullName evidence="1">Uncharacterized protein</fullName>
    </submittedName>
</protein>
<proteinExistence type="predicted"/>
<gene>
    <name evidence="1" type="ORF">GUJ93_ZPchr0008g12374</name>
</gene>
<sequence>MQSTARSSLHRLRLSADQLAKRRAKRLCYNCDEVYTSGHKCKRLFHLKEEDEEVEGEEELEPEVAVEAALSMMAALGLKQGDAMEVEVEMEGKKWLGLIDGKRTHNFISAYAA</sequence>
<reference evidence="1" key="1">
    <citation type="journal article" date="2021" name="bioRxiv">
        <title>Whole Genome Assembly and Annotation of Northern Wild Rice, Zizania palustris L., Supports a Whole Genome Duplication in the Zizania Genus.</title>
        <authorList>
            <person name="Haas M."/>
            <person name="Kono T."/>
            <person name="Macchietto M."/>
            <person name="Millas R."/>
            <person name="McGilp L."/>
            <person name="Shao M."/>
            <person name="Duquette J."/>
            <person name="Hirsch C.N."/>
            <person name="Kimball J."/>
        </authorList>
    </citation>
    <scope>NUCLEOTIDE SEQUENCE</scope>
    <source>
        <tissue evidence="1">Fresh leaf tissue</tissue>
    </source>
</reference>
<dbReference type="OrthoDB" id="694469at2759"/>
<dbReference type="Proteomes" id="UP000729402">
    <property type="component" value="Unassembled WGS sequence"/>
</dbReference>
<reference evidence="1" key="2">
    <citation type="submission" date="2021-02" db="EMBL/GenBank/DDBJ databases">
        <authorList>
            <person name="Kimball J.A."/>
            <person name="Haas M.W."/>
            <person name="Macchietto M."/>
            <person name="Kono T."/>
            <person name="Duquette J."/>
            <person name="Shao M."/>
        </authorList>
    </citation>
    <scope>NUCLEOTIDE SEQUENCE</scope>
    <source>
        <tissue evidence="1">Fresh leaf tissue</tissue>
    </source>
</reference>
<accession>A0A8J5RXF6</accession>
<organism evidence="1 2">
    <name type="scientific">Zizania palustris</name>
    <name type="common">Northern wild rice</name>
    <dbReference type="NCBI Taxonomy" id="103762"/>
    <lineage>
        <taxon>Eukaryota</taxon>
        <taxon>Viridiplantae</taxon>
        <taxon>Streptophyta</taxon>
        <taxon>Embryophyta</taxon>
        <taxon>Tracheophyta</taxon>
        <taxon>Spermatophyta</taxon>
        <taxon>Magnoliopsida</taxon>
        <taxon>Liliopsida</taxon>
        <taxon>Poales</taxon>
        <taxon>Poaceae</taxon>
        <taxon>BOP clade</taxon>
        <taxon>Oryzoideae</taxon>
        <taxon>Oryzeae</taxon>
        <taxon>Zizaniinae</taxon>
        <taxon>Zizania</taxon>
    </lineage>
</organism>
<keyword evidence="2" id="KW-1185">Reference proteome</keyword>
<evidence type="ECO:0000313" key="2">
    <source>
        <dbReference type="Proteomes" id="UP000729402"/>
    </source>
</evidence>
<dbReference type="EMBL" id="JAAALK010000290">
    <property type="protein sequence ID" value="KAG8047724.1"/>
    <property type="molecule type" value="Genomic_DNA"/>
</dbReference>
<evidence type="ECO:0000313" key="1">
    <source>
        <dbReference type="EMBL" id="KAG8047724.1"/>
    </source>
</evidence>
<dbReference type="AlphaFoldDB" id="A0A8J5RXF6"/>
<comment type="caution">
    <text evidence="1">The sequence shown here is derived from an EMBL/GenBank/DDBJ whole genome shotgun (WGS) entry which is preliminary data.</text>
</comment>